<dbReference type="CDD" id="cd12912">
    <property type="entry name" value="PDC2_MCP_like"/>
    <property type="match status" value="1"/>
</dbReference>
<evidence type="ECO:0000313" key="11">
    <source>
        <dbReference type="EMBL" id="MDF3839319.1"/>
    </source>
</evidence>
<dbReference type="PROSITE" id="PS50885">
    <property type="entry name" value="HAMP"/>
    <property type="match status" value="1"/>
</dbReference>
<dbReference type="Pfam" id="PF00015">
    <property type="entry name" value="MCPsignal"/>
    <property type="match status" value="1"/>
</dbReference>
<dbReference type="EMBL" id="JARJLM010000673">
    <property type="protein sequence ID" value="MDF3839319.1"/>
    <property type="molecule type" value="Genomic_DNA"/>
</dbReference>
<evidence type="ECO:0000256" key="6">
    <source>
        <dbReference type="ARBA" id="ARBA00029447"/>
    </source>
</evidence>
<gene>
    <name evidence="11" type="ORF">P3W85_41240</name>
</gene>
<dbReference type="CDD" id="cd06225">
    <property type="entry name" value="HAMP"/>
    <property type="match status" value="1"/>
</dbReference>
<dbReference type="SMART" id="SM00304">
    <property type="entry name" value="HAMP"/>
    <property type="match status" value="1"/>
</dbReference>
<dbReference type="CDD" id="cd12913">
    <property type="entry name" value="PDC1_MCP_like"/>
    <property type="match status" value="1"/>
</dbReference>
<feature type="domain" description="HAMP" evidence="10">
    <location>
        <begin position="295"/>
        <end position="349"/>
    </location>
</feature>
<comment type="caution">
    <text evidence="11">The sequence shown here is derived from an EMBL/GenBank/DDBJ whole genome shotgun (WGS) entry which is preliminary data.</text>
</comment>
<reference evidence="11 12" key="1">
    <citation type="submission" date="2023-03" db="EMBL/GenBank/DDBJ databases">
        <title>Draft assemblies of triclosan tolerant bacteria isolated from returned activated sludge.</title>
        <authorList>
            <person name="Van Hamelsveld S."/>
        </authorList>
    </citation>
    <scope>NUCLEOTIDE SEQUENCE [LARGE SCALE GENOMIC DNA]</scope>
    <source>
        <strain evidence="11 12">GW210010_S58</strain>
    </source>
</reference>
<keyword evidence="12" id="KW-1185">Reference proteome</keyword>
<dbReference type="InterPro" id="IPR003660">
    <property type="entry name" value="HAMP_dom"/>
</dbReference>
<dbReference type="RefSeq" id="WP_276269062.1">
    <property type="nucleotide sequence ID" value="NZ_JARJLM010000673.1"/>
</dbReference>
<keyword evidence="3 8" id="KW-0812">Transmembrane</keyword>
<dbReference type="InterPro" id="IPR051310">
    <property type="entry name" value="MCP_chemotaxis"/>
</dbReference>
<dbReference type="InterPro" id="IPR029151">
    <property type="entry name" value="Sensor-like_sf"/>
</dbReference>
<dbReference type="SUPFAM" id="SSF103190">
    <property type="entry name" value="Sensory domain-like"/>
    <property type="match status" value="1"/>
</dbReference>
<feature type="transmembrane region" description="Helical" evidence="8">
    <location>
        <begin position="274"/>
        <end position="298"/>
    </location>
</feature>
<keyword evidence="5 8" id="KW-0472">Membrane</keyword>
<dbReference type="Pfam" id="PF02743">
    <property type="entry name" value="dCache_1"/>
    <property type="match status" value="1"/>
</dbReference>
<sequence>MLLSLRTRITATCVAIVVIALSLSTGITYVVTKSSDELTLRQNLVTNTKGNAQAITEWLAARVAMVKAVSPESLAGDPMAALTQLEQSGGFVVAYVGYPDKRAVFSRDLGIPAGYDPTGRPWYQAAANAGKLVITAPYEDVATKKLVVTLAFPVLVDGQLKAVVGADVNLDGVTATIAGIHPTPASFAFLADNSGHIVAHPDAKLNLKPATDLASDLTANILGNLGDPENPLKVRIAGATKLLHAEPVKDASWELVVAMDEDEALAGLRNVLRAMFITLAVVAVLAAVVGSVLTASAFRRLSQVREAMDEIGSGDGDLTKRLPADGQDEVAQIARAFNQFVDKLSAVLLDIRDSSESVRTAAAEISQGNVDLSTRTEQAAANLEQTAASMDELTGTIQNSGEAAVRAGEMAAAASAVANRGGDAVSRVVTTMQEISTASAKIHDIIGVIDSIAFQTNILALNAAVEAARAGEQGRGFAVVAGEVRTLAQRSAQAAKEIKALISTSVAKVDSGAELVQDAGETMHNILDSVKQLEQVLREISSAGSEQSVGIMQVNQAVAQLDNATQQNAALVEEASAAAGFLHEQANRLADAVGQFRLANAMGGRRAAA</sequence>
<evidence type="ECO:0000256" key="5">
    <source>
        <dbReference type="ARBA" id="ARBA00023136"/>
    </source>
</evidence>
<dbReference type="Proteomes" id="UP001216674">
    <property type="component" value="Unassembled WGS sequence"/>
</dbReference>
<evidence type="ECO:0000313" key="12">
    <source>
        <dbReference type="Proteomes" id="UP001216674"/>
    </source>
</evidence>
<dbReference type="PROSITE" id="PS50111">
    <property type="entry name" value="CHEMOTAXIS_TRANSDUC_2"/>
    <property type="match status" value="1"/>
</dbReference>
<protein>
    <submittedName>
        <fullName evidence="11">Methyl-accepting chemotaxis protein</fullName>
    </submittedName>
</protein>
<evidence type="ECO:0000259" key="10">
    <source>
        <dbReference type="PROSITE" id="PS50885"/>
    </source>
</evidence>
<evidence type="ECO:0000256" key="1">
    <source>
        <dbReference type="ARBA" id="ARBA00004651"/>
    </source>
</evidence>
<dbReference type="InterPro" id="IPR033479">
    <property type="entry name" value="dCache_1"/>
</dbReference>
<dbReference type="PANTHER" id="PTHR43531:SF16">
    <property type="entry name" value="METHYL-ACCEPTING CHEMOTAXIS PROTEIN II"/>
    <property type="match status" value="1"/>
</dbReference>
<feature type="domain" description="Methyl-accepting transducer" evidence="9">
    <location>
        <begin position="354"/>
        <end position="583"/>
    </location>
</feature>
<dbReference type="Pfam" id="PF00672">
    <property type="entry name" value="HAMP"/>
    <property type="match status" value="1"/>
</dbReference>
<dbReference type="CDD" id="cd11386">
    <property type="entry name" value="MCP_signal"/>
    <property type="match status" value="1"/>
</dbReference>
<organism evidence="11 12">
    <name type="scientific">Cupriavidus basilensis</name>
    <dbReference type="NCBI Taxonomy" id="68895"/>
    <lineage>
        <taxon>Bacteria</taxon>
        <taxon>Pseudomonadati</taxon>
        <taxon>Pseudomonadota</taxon>
        <taxon>Betaproteobacteria</taxon>
        <taxon>Burkholderiales</taxon>
        <taxon>Burkholderiaceae</taxon>
        <taxon>Cupriavidus</taxon>
    </lineage>
</organism>
<evidence type="ECO:0000256" key="7">
    <source>
        <dbReference type="PROSITE-ProRule" id="PRU00284"/>
    </source>
</evidence>
<name>A0ABT6B3N8_9BURK</name>
<comment type="subcellular location">
    <subcellularLocation>
        <location evidence="1">Cell membrane</location>
        <topology evidence="1">Multi-pass membrane protein</topology>
    </subcellularLocation>
</comment>
<dbReference type="InterPro" id="IPR004089">
    <property type="entry name" value="MCPsignal_dom"/>
</dbReference>
<comment type="similarity">
    <text evidence="6">Belongs to the methyl-accepting chemotaxis (MCP) protein family.</text>
</comment>
<keyword evidence="4 8" id="KW-1133">Transmembrane helix</keyword>
<evidence type="ECO:0000259" key="9">
    <source>
        <dbReference type="PROSITE" id="PS50111"/>
    </source>
</evidence>
<evidence type="ECO:0000256" key="2">
    <source>
        <dbReference type="ARBA" id="ARBA00022475"/>
    </source>
</evidence>
<dbReference type="SMART" id="SM00283">
    <property type="entry name" value="MA"/>
    <property type="match status" value="1"/>
</dbReference>
<keyword evidence="2" id="KW-1003">Cell membrane</keyword>
<evidence type="ECO:0000256" key="8">
    <source>
        <dbReference type="SAM" id="Phobius"/>
    </source>
</evidence>
<evidence type="ECO:0000256" key="3">
    <source>
        <dbReference type="ARBA" id="ARBA00022692"/>
    </source>
</evidence>
<dbReference type="PANTHER" id="PTHR43531">
    <property type="entry name" value="PROTEIN ICFG"/>
    <property type="match status" value="1"/>
</dbReference>
<evidence type="ECO:0000256" key="4">
    <source>
        <dbReference type="ARBA" id="ARBA00022989"/>
    </source>
</evidence>
<dbReference type="Gene3D" id="1.10.287.950">
    <property type="entry name" value="Methyl-accepting chemotaxis protein"/>
    <property type="match status" value="1"/>
</dbReference>
<proteinExistence type="inferred from homology"/>
<dbReference type="Gene3D" id="3.30.450.20">
    <property type="entry name" value="PAS domain"/>
    <property type="match status" value="2"/>
</dbReference>
<accession>A0ABT6B3N8</accession>
<dbReference type="SUPFAM" id="SSF58104">
    <property type="entry name" value="Methyl-accepting chemotaxis protein (MCP) signaling domain"/>
    <property type="match status" value="1"/>
</dbReference>
<keyword evidence="7" id="KW-0807">Transducer</keyword>